<organism evidence="1">
    <name type="scientific">Rhizophora mucronata</name>
    <name type="common">Asiatic mangrove</name>
    <dbReference type="NCBI Taxonomy" id="61149"/>
    <lineage>
        <taxon>Eukaryota</taxon>
        <taxon>Viridiplantae</taxon>
        <taxon>Streptophyta</taxon>
        <taxon>Embryophyta</taxon>
        <taxon>Tracheophyta</taxon>
        <taxon>Spermatophyta</taxon>
        <taxon>Magnoliopsida</taxon>
        <taxon>eudicotyledons</taxon>
        <taxon>Gunneridae</taxon>
        <taxon>Pentapetalae</taxon>
        <taxon>rosids</taxon>
        <taxon>fabids</taxon>
        <taxon>Malpighiales</taxon>
        <taxon>Rhizophoraceae</taxon>
        <taxon>Rhizophora</taxon>
    </lineage>
</organism>
<proteinExistence type="predicted"/>
<name>A0A2P2P3Z0_RHIMU</name>
<accession>A0A2P2P3Z0</accession>
<dbReference type="EMBL" id="GGEC01068974">
    <property type="protein sequence ID" value="MBX49458.1"/>
    <property type="molecule type" value="Transcribed_RNA"/>
</dbReference>
<dbReference type="AlphaFoldDB" id="A0A2P2P3Z0"/>
<evidence type="ECO:0000313" key="1">
    <source>
        <dbReference type="EMBL" id="MBX49458.1"/>
    </source>
</evidence>
<sequence>MKQSLAEHINNINSTEYSKSTYCAIMPPLGPSLRNKQPSESTLSLECLMVTLNPSLELTTTDFH</sequence>
<protein>
    <submittedName>
        <fullName evidence="1">Uncharacterized protein</fullName>
    </submittedName>
</protein>
<reference evidence="1" key="1">
    <citation type="submission" date="2018-02" db="EMBL/GenBank/DDBJ databases">
        <title>Rhizophora mucronata_Transcriptome.</title>
        <authorList>
            <person name="Meera S.P."/>
            <person name="Sreeshan A."/>
            <person name="Augustine A."/>
        </authorList>
    </citation>
    <scope>NUCLEOTIDE SEQUENCE</scope>
    <source>
        <tissue evidence="1">Leaf</tissue>
    </source>
</reference>